<dbReference type="STRING" id="1001240.GY21_08845"/>
<dbReference type="InterPro" id="IPR014001">
    <property type="entry name" value="Helicase_ATP-bd"/>
</dbReference>
<dbReference type="Proteomes" id="UP000561726">
    <property type="component" value="Unassembled WGS sequence"/>
</dbReference>
<name>A0A099JFC8_9MICO</name>
<dbReference type="InterPro" id="IPR055180">
    <property type="entry name" value="HsdR_RecA-like_helicase_dom_2"/>
</dbReference>
<evidence type="ECO:0000259" key="1">
    <source>
        <dbReference type="PROSITE" id="PS51192"/>
    </source>
</evidence>
<dbReference type="RefSeq" id="WP_035836366.1">
    <property type="nucleotide sequence ID" value="NZ_JACHBQ010000001.1"/>
</dbReference>
<comment type="caution">
    <text evidence="2">The sequence shown here is derived from an EMBL/GenBank/DDBJ whole genome shotgun (WGS) entry which is preliminary data.</text>
</comment>
<evidence type="ECO:0000313" key="3">
    <source>
        <dbReference type="EMBL" id="MBB5643180.1"/>
    </source>
</evidence>
<dbReference type="InterPro" id="IPR040980">
    <property type="entry name" value="SWI2_SNF2"/>
</dbReference>
<dbReference type="GO" id="GO:0003677">
    <property type="term" value="F:DNA binding"/>
    <property type="evidence" value="ECO:0007669"/>
    <property type="project" value="UniProtKB-KW"/>
</dbReference>
<dbReference type="EC" id="3.1.21.3" evidence="3"/>
<feature type="domain" description="Helicase ATP-binding" evidence="1">
    <location>
        <begin position="292"/>
        <end position="485"/>
    </location>
</feature>
<organism evidence="2 4">
    <name type="scientific">Cryobacterium roopkundense</name>
    <dbReference type="NCBI Taxonomy" id="1001240"/>
    <lineage>
        <taxon>Bacteria</taxon>
        <taxon>Bacillati</taxon>
        <taxon>Actinomycetota</taxon>
        <taxon>Actinomycetes</taxon>
        <taxon>Micrococcales</taxon>
        <taxon>Microbacteriaceae</taxon>
        <taxon>Cryobacterium</taxon>
    </lineage>
</organism>
<keyword evidence="2" id="KW-0547">Nucleotide-binding</keyword>
<dbReference type="SMART" id="SM00487">
    <property type="entry name" value="DEXDc"/>
    <property type="match status" value="1"/>
</dbReference>
<dbReference type="Pfam" id="PF04313">
    <property type="entry name" value="HSDR_N"/>
    <property type="match status" value="1"/>
</dbReference>
<dbReference type="InterPro" id="IPR007409">
    <property type="entry name" value="Restrct_endonuc_type1_HsdR_N"/>
</dbReference>
<dbReference type="EMBL" id="JACHBQ010000001">
    <property type="protein sequence ID" value="MBB5643180.1"/>
    <property type="molecule type" value="Genomic_DNA"/>
</dbReference>
<dbReference type="GO" id="GO:0009035">
    <property type="term" value="F:type I site-specific deoxyribonuclease activity"/>
    <property type="evidence" value="ECO:0007669"/>
    <property type="project" value="UniProtKB-EC"/>
</dbReference>
<dbReference type="EMBL" id="JPXF01000030">
    <property type="protein sequence ID" value="KGJ76936.1"/>
    <property type="molecule type" value="Genomic_DNA"/>
</dbReference>
<dbReference type="Pfam" id="PF18766">
    <property type="entry name" value="SWI2_SNF2"/>
    <property type="match status" value="1"/>
</dbReference>
<protein>
    <submittedName>
        <fullName evidence="2">DEAD/DEAH box helicase</fullName>
    </submittedName>
    <submittedName>
        <fullName evidence="3">Type I restriction enzyme R subunit</fullName>
        <ecNumber evidence="3">3.1.21.3</ecNumber>
    </submittedName>
</protein>
<keyword evidence="2" id="KW-0347">Helicase</keyword>
<dbReference type="Pfam" id="PF22679">
    <property type="entry name" value="T1R_D3-like"/>
    <property type="match status" value="1"/>
</dbReference>
<dbReference type="OrthoDB" id="9758243at2"/>
<evidence type="ECO:0000313" key="5">
    <source>
        <dbReference type="Proteomes" id="UP000561726"/>
    </source>
</evidence>
<dbReference type="PROSITE" id="PS51192">
    <property type="entry name" value="HELICASE_ATP_BIND_1"/>
    <property type="match status" value="1"/>
</dbReference>
<accession>A0A099JFC8</accession>
<dbReference type="Proteomes" id="UP000029864">
    <property type="component" value="Unassembled WGS sequence"/>
</dbReference>
<dbReference type="Gene3D" id="3.40.50.300">
    <property type="entry name" value="P-loop containing nucleotide triphosphate hydrolases"/>
    <property type="match status" value="2"/>
</dbReference>
<dbReference type="InterPro" id="IPR027417">
    <property type="entry name" value="P-loop_NTPase"/>
</dbReference>
<keyword evidence="4" id="KW-1185">Reference proteome</keyword>
<evidence type="ECO:0000313" key="2">
    <source>
        <dbReference type="EMBL" id="KGJ76936.1"/>
    </source>
</evidence>
<dbReference type="Gene3D" id="3.90.1570.50">
    <property type="match status" value="1"/>
</dbReference>
<dbReference type="AlphaFoldDB" id="A0A099JFC8"/>
<dbReference type="SUPFAM" id="SSF52540">
    <property type="entry name" value="P-loop containing nucleoside triphosphate hydrolases"/>
    <property type="match status" value="2"/>
</dbReference>
<evidence type="ECO:0000313" key="4">
    <source>
        <dbReference type="Proteomes" id="UP000029864"/>
    </source>
</evidence>
<reference evidence="3 5" key="2">
    <citation type="submission" date="2020-08" db="EMBL/GenBank/DDBJ databases">
        <title>Sequencing the genomes of 1000 actinobacteria strains.</title>
        <authorList>
            <person name="Klenk H.-P."/>
        </authorList>
    </citation>
    <scope>NUCLEOTIDE SEQUENCE [LARGE SCALE GENOMIC DNA]</scope>
    <source>
        <strain evidence="3 5">DSM 21065</strain>
    </source>
</reference>
<keyword evidence="3" id="KW-0378">Hydrolase</keyword>
<keyword evidence="2" id="KW-0067">ATP-binding</keyword>
<dbReference type="GO" id="GO:0004386">
    <property type="term" value="F:helicase activity"/>
    <property type="evidence" value="ECO:0007669"/>
    <property type="project" value="UniProtKB-KW"/>
</dbReference>
<dbReference type="GO" id="GO:0005524">
    <property type="term" value="F:ATP binding"/>
    <property type="evidence" value="ECO:0007669"/>
    <property type="project" value="UniProtKB-KW"/>
</dbReference>
<dbReference type="PANTHER" id="PTHR42927:SF1">
    <property type="entry name" value="HELICASE SUPERFAMILY 1 AND 2 DOMAIN-CONTAINING PROTEIN"/>
    <property type="match status" value="1"/>
</dbReference>
<dbReference type="GO" id="GO:0009307">
    <property type="term" value="P:DNA restriction-modification system"/>
    <property type="evidence" value="ECO:0007669"/>
    <property type="project" value="UniProtKB-KW"/>
</dbReference>
<proteinExistence type="predicted"/>
<reference evidence="2 4" key="1">
    <citation type="submission" date="2014-08" db="EMBL/GenBank/DDBJ databases">
        <authorList>
            <person name="Sisinthy S."/>
        </authorList>
    </citation>
    <scope>NUCLEOTIDE SEQUENCE [LARGE SCALE GENOMIC DNA]</scope>
    <source>
        <strain evidence="2 4">RuG17</strain>
    </source>
</reference>
<sequence length="983" mass="108988">MTPISLNEASLEELIVAQMVALGGNPGWVEGDPKTFSSAYCLDLPDLRAFIHETQPSLIDALDLDGDSPTTHKFLARLQGEITKQGVVACLRDGITHGPHQVDLYFPTPAAQNPKAAKLFAANRLKITRQVHYSSSEAGKSLDLIALVNGLPVATFELKNHITNQTVEDAVKQYKTDRDPREPIFAFGRCMAHFAVDDHNVRFSPKLAGTASWFLPFDQGNNGGAGNPVNPQGVMTDYLWKRVLEARSLANIIENYASIVRTKDAKTGTKTASAIFPRYHQLDVVRKLLADVEAHGAGTRYLIQHSAGSGKSNSIAWLAHQLTGVEHDGVRAFDSVIVVTDRVILDDQIRDTIKGFTQVGSTVQHADSSKDLRDAIEAGKKIIITTVQKFPYIVRDLAGAQREKNFAIIIDEAHSSQGGKVSAALAQALSKDGLDDGVEDVEDALNRLMESKKMLPNASYFAFTATPKNKTLETFGHAYMVDGIVKHRPFHSYTMRQAIEEKFILDVLANFIPVDTYYKLVKTIEDDPEFDANRASKKLRSYVEGQKHAIRQKAEVMVDHFHAQVYQPRKIGGQARAMIVTSTIQRAIDYFEAVNAYLAETKRPYKAIVAFSDFTDVSGNKITEAQYNGFPGSAIAARIQEDPYRILICADKFQTGYDEPLLHTMYVDKPLSGVKAVQTLSRLNRSHPQKHDCAVLDFANDTDTIQLSFQDYYETTVLAAETDPNKLNDLAADIMKSAVFAQEHIDLFVERYLADAPINELHPLLDTAVAEYVEAMDEDEQVAFKGSAKAFVRTYGFLSAILPYSNVWWEKLSIYLGFLVPKLPSPQGEDLSAGVLESIDLDSFRVEKRTAMKIALADGNAEIDPVPDTGSGGRPDLDLERLSEILASFNALFGNISWQDEERIRQRVTEEVPARVAEDPTYKTAMGNNDKANAKVAMVDALGKVMLDLVKDETQLFKEYADNADFKKWLEDAVFRATYRSAA</sequence>
<gene>
    <name evidence="3" type="ORF">BJ997_003728</name>
    <name evidence="2" type="ORF">GY21_08845</name>
</gene>
<dbReference type="eggNOG" id="COG0610">
    <property type="taxonomic scope" value="Bacteria"/>
</dbReference>
<dbReference type="PANTHER" id="PTHR42927">
    <property type="entry name" value="HELICASE SUPERFAMILY 1 AND 2 DOMAIN-CONTAINING PROTEIN"/>
    <property type="match status" value="1"/>
</dbReference>
<dbReference type="REBASE" id="98824">
    <property type="entry name" value="CroRuGI7ORF8835P"/>
</dbReference>